<dbReference type="FunFam" id="3.40.47.10:FF:000009">
    <property type="entry name" value="3-oxoacyl-[acyl-carrier-protein] synthase 2"/>
    <property type="match status" value="1"/>
</dbReference>
<dbReference type="STRING" id="1379270.GEMMAAP_08875"/>
<protein>
    <recommendedName>
        <fullName evidence="4 11">3-oxoacyl-[acyl-carrier-protein] synthase 2</fullName>
        <ecNumber evidence="3 11">2.3.1.179</ecNumber>
    </recommendedName>
</protein>
<dbReference type="InterPro" id="IPR018201">
    <property type="entry name" value="Ketoacyl_synth_AS"/>
</dbReference>
<dbReference type="CDD" id="cd00834">
    <property type="entry name" value="KAS_I_II"/>
    <property type="match status" value="1"/>
</dbReference>
<dbReference type="AlphaFoldDB" id="A0A143BIT3"/>
<dbReference type="OrthoDB" id="9808669at2"/>
<dbReference type="EMBL" id="CP011454">
    <property type="protein sequence ID" value="AMW04919.1"/>
    <property type="molecule type" value="Genomic_DNA"/>
</dbReference>
<dbReference type="GO" id="GO:0006633">
    <property type="term" value="P:fatty acid biosynthetic process"/>
    <property type="evidence" value="ECO:0007669"/>
    <property type="project" value="UniProtKB-UniRule"/>
</dbReference>
<proteinExistence type="inferred from homology"/>
<evidence type="ECO:0000256" key="3">
    <source>
        <dbReference type="ARBA" id="ARBA00012356"/>
    </source>
</evidence>
<dbReference type="GO" id="GO:0004315">
    <property type="term" value="F:3-oxoacyl-[acyl-carrier-protein] synthase activity"/>
    <property type="evidence" value="ECO:0007669"/>
    <property type="project" value="UniProtKB-UniRule"/>
</dbReference>
<dbReference type="Pfam" id="PF02801">
    <property type="entry name" value="Ketoacyl-synt_C"/>
    <property type="match status" value="1"/>
</dbReference>
<evidence type="ECO:0000256" key="2">
    <source>
        <dbReference type="ARBA" id="ARBA00008467"/>
    </source>
</evidence>
<feature type="active site" description="For beta-ketoacyl synthase activity" evidence="12">
    <location>
        <position position="164"/>
    </location>
</feature>
<comment type="similarity">
    <text evidence="2 11 13">Belongs to the thiolase-like superfamily. Beta-ketoacyl-ACP synthases family.</text>
</comment>
<evidence type="ECO:0000256" key="13">
    <source>
        <dbReference type="RuleBase" id="RU003694"/>
    </source>
</evidence>
<dbReference type="SUPFAM" id="SSF53901">
    <property type="entry name" value="Thiolase-like"/>
    <property type="match status" value="2"/>
</dbReference>
<evidence type="ECO:0000256" key="6">
    <source>
        <dbReference type="ARBA" id="ARBA00022679"/>
    </source>
</evidence>
<dbReference type="InterPro" id="IPR016039">
    <property type="entry name" value="Thiolase-like"/>
</dbReference>
<sequence>MMRRRVVVTGLGAITAVGNDVSTTWQSLLGGVSGGALITKFDASDFKVKFACEVKGFDVGLYMDRKEAKRADLFTQYAMGAAVQAMHDAGFENGGYVPEETGVIIGSGIGGLATMEDQHSTLIKSGNRRISPFFIPMYIADIAAGIVSMRFNAKGPNYATMSACATSAHAIGEGFRTISYGDADVMLVGGTEAAVLPMAIGGFGNMTALSERNDSPATASRPFDATRDGFVLGEGAGVVVLEELEHALRRGARIYGEVIGYGATGDAYHLTGQPDAHEGLQRAMRKALADGKLAPSDVDYINAHGTSTPLNDPNEIKAIKAVFGEHAYQLSVSSTKSATGHMLGAAGSVEFIACALAMRDSMIPPTINYSTPDPECDLDVTPNVPKARQVNVAISNSSGFGGHNVSIALRRWHG</sequence>
<comment type="function">
    <text evidence="11">Involved in the type II fatty acid elongation cycle. Catalyzes the elongation of a wide range of acyl-ACP by the addition of two carbons from malonyl-ACP to an acyl acceptor. Can efficiently catalyze the conversion of palmitoleoyl-ACP (cis-hexadec-9-enoyl-ACP) to cis-vaccenoyl-ACP (cis-octadec-11-enoyl-ACP), an essential step in the thermal regulation of fatty acid composition.</text>
</comment>
<evidence type="ECO:0000256" key="12">
    <source>
        <dbReference type="PIRSR" id="PIRSR000447-1"/>
    </source>
</evidence>
<dbReference type="InterPro" id="IPR017568">
    <property type="entry name" value="3-oxoacyl-ACP_synth-2"/>
</dbReference>
<name>A0A143BIT3_9BACT</name>
<keyword evidence="10 11" id="KW-0012">Acyltransferase</keyword>
<dbReference type="InterPro" id="IPR014031">
    <property type="entry name" value="Ketoacyl_synth_C"/>
</dbReference>
<evidence type="ECO:0000313" key="16">
    <source>
        <dbReference type="Proteomes" id="UP000076404"/>
    </source>
</evidence>
<dbReference type="PANTHER" id="PTHR11712">
    <property type="entry name" value="POLYKETIDE SYNTHASE-RELATED"/>
    <property type="match status" value="1"/>
</dbReference>
<evidence type="ECO:0000256" key="8">
    <source>
        <dbReference type="ARBA" id="ARBA00023098"/>
    </source>
</evidence>
<keyword evidence="6 11" id="KW-0808">Transferase</keyword>
<dbReference type="NCBIfam" id="TIGR03150">
    <property type="entry name" value="fabF"/>
    <property type="match status" value="1"/>
</dbReference>
<evidence type="ECO:0000313" key="15">
    <source>
        <dbReference type="EMBL" id="AMW04919.1"/>
    </source>
</evidence>
<dbReference type="PROSITE" id="PS52004">
    <property type="entry name" value="KS3_2"/>
    <property type="match status" value="1"/>
</dbReference>
<dbReference type="EC" id="2.3.1.179" evidence="3 11"/>
<dbReference type="InterPro" id="IPR014030">
    <property type="entry name" value="Ketoacyl_synth_N"/>
</dbReference>
<evidence type="ECO:0000256" key="9">
    <source>
        <dbReference type="ARBA" id="ARBA00023160"/>
    </source>
</evidence>
<accession>A0A143BIT3</accession>
<dbReference type="PROSITE" id="PS00606">
    <property type="entry name" value="KS3_1"/>
    <property type="match status" value="1"/>
</dbReference>
<dbReference type="PIRSF" id="PIRSF000447">
    <property type="entry name" value="KAS_II"/>
    <property type="match status" value="1"/>
</dbReference>
<dbReference type="Proteomes" id="UP000076404">
    <property type="component" value="Chromosome"/>
</dbReference>
<dbReference type="Pfam" id="PF00109">
    <property type="entry name" value="ketoacyl-synt"/>
    <property type="match status" value="1"/>
</dbReference>
<evidence type="ECO:0000256" key="1">
    <source>
        <dbReference type="ARBA" id="ARBA00005194"/>
    </source>
</evidence>
<dbReference type="Gene3D" id="3.40.47.10">
    <property type="match status" value="1"/>
</dbReference>
<comment type="pathway">
    <text evidence="1 11">Lipid metabolism; fatty acid biosynthesis.</text>
</comment>
<evidence type="ECO:0000259" key="14">
    <source>
        <dbReference type="PROSITE" id="PS52004"/>
    </source>
</evidence>
<dbReference type="InterPro" id="IPR000794">
    <property type="entry name" value="Beta-ketoacyl_synthase"/>
</dbReference>
<dbReference type="GO" id="GO:0005829">
    <property type="term" value="C:cytosol"/>
    <property type="evidence" value="ECO:0007669"/>
    <property type="project" value="TreeGrafter"/>
</dbReference>
<feature type="domain" description="Ketosynthase family 3 (KS3)" evidence="14">
    <location>
        <begin position="3"/>
        <end position="411"/>
    </location>
</feature>
<dbReference type="UniPathway" id="UPA00094"/>
<organism evidence="15 16">
    <name type="scientific">Gemmatimonas phototrophica</name>
    <dbReference type="NCBI Taxonomy" id="1379270"/>
    <lineage>
        <taxon>Bacteria</taxon>
        <taxon>Pseudomonadati</taxon>
        <taxon>Gemmatimonadota</taxon>
        <taxon>Gemmatimonadia</taxon>
        <taxon>Gemmatimonadales</taxon>
        <taxon>Gemmatimonadaceae</taxon>
        <taxon>Gemmatimonas</taxon>
    </lineage>
</organism>
<comment type="catalytic activity">
    <reaction evidence="11">
        <text>(9Z)-hexadecenoyl-[ACP] + malonyl-[ACP] + H(+) = 3-oxo-(11Z)-octadecenoyl-[ACP] + holo-[ACP] + CO2</text>
        <dbReference type="Rhea" id="RHEA:55040"/>
        <dbReference type="Rhea" id="RHEA-COMP:9623"/>
        <dbReference type="Rhea" id="RHEA-COMP:9685"/>
        <dbReference type="Rhea" id="RHEA-COMP:10800"/>
        <dbReference type="Rhea" id="RHEA-COMP:14074"/>
        <dbReference type="ChEBI" id="CHEBI:15378"/>
        <dbReference type="ChEBI" id="CHEBI:16526"/>
        <dbReference type="ChEBI" id="CHEBI:64479"/>
        <dbReference type="ChEBI" id="CHEBI:78449"/>
        <dbReference type="ChEBI" id="CHEBI:83989"/>
        <dbReference type="ChEBI" id="CHEBI:138538"/>
        <dbReference type="EC" id="2.3.1.179"/>
    </reaction>
</comment>
<gene>
    <name evidence="15" type="ORF">GEMMAAP_08875</name>
</gene>
<dbReference type="NCBIfam" id="NF005589">
    <property type="entry name" value="PRK07314.1"/>
    <property type="match status" value="1"/>
</dbReference>
<dbReference type="eggNOG" id="COG0304">
    <property type="taxonomic scope" value="Bacteria"/>
</dbReference>
<dbReference type="PANTHER" id="PTHR11712:SF336">
    <property type="entry name" value="3-OXOACYL-[ACYL-CARRIER-PROTEIN] SYNTHASE, MITOCHONDRIAL"/>
    <property type="match status" value="1"/>
</dbReference>
<evidence type="ECO:0000256" key="11">
    <source>
        <dbReference type="PIRNR" id="PIRNR000447"/>
    </source>
</evidence>
<evidence type="ECO:0000256" key="10">
    <source>
        <dbReference type="ARBA" id="ARBA00023315"/>
    </source>
</evidence>
<reference evidence="15 16" key="1">
    <citation type="journal article" date="2014" name="Proc. Natl. Acad. Sci. U.S.A.">
        <title>Functional type 2 photosynthetic reaction centers found in the rare bacterial phylum Gemmatimonadetes.</title>
        <authorList>
            <person name="Zeng Y."/>
            <person name="Feng F."/>
            <person name="Medova H."/>
            <person name="Dean J."/>
            <person name="Koblizek M."/>
        </authorList>
    </citation>
    <scope>NUCLEOTIDE SEQUENCE [LARGE SCALE GENOMIC DNA]</scope>
    <source>
        <strain evidence="15 16">AP64</strain>
    </source>
</reference>
<keyword evidence="9 11" id="KW-0275">Fatty acid biosynthesis</keyword>
<keyword evidence="5 11" id="KW-0444">Lipid biosynthesis</keyword>
<reference evidence="15 16" key="2">
    <citation type="journal article" date="2016" name="Environ. Microbiol. Rep.">
        <title>Metagenomic evidence for the presence of phototrophic Gemmatimonadetes bacteria in diverse environments.</title>
        <authorList>
            <person name="Zeng Y."/>
            <person name="Baumbach J."/>
            <person name="Barbosa E.G."/>
            <person name="Azevedo V."/>
            <person name="Zhang C."/>
            <person name="Koblizek M."/>
        </authorList>
    </citation>
    <scope>NUCLEOTIDE SEQUENCE [LARGE SCALE GENOMIC DNA]</scope>
    <source>
        <strain evidence="15 16">AP64</strain>
    </source>
</reference>
<evidence type="ECO:0000256" key="5">
    <source>
        <dbReference type="ARBA" id="ARBA00022516"/>
    </source>
</evidence>
<dbReference type="SMART" id="SM00825">
    <property type="entry name" value="PKS_KS"/>
    <property type="match status" value="1"/>
</dbReference>
<dbReference type="KEGG" id="gph:GEMMAAP_08875"/>
<keyword evidence="7" id="KW-0276">Fatty acid metabolism</keyword>
<keyword evidence="16" id="KW-1185">Reference proteome</keyword>
<evidence type="ECO:0000256" key="4">
    <source>
        <dbReference type="ARBA" id="ARBA00014657"/>
    </source>
</evidence>
<keyword evidence="8" id="KW-0443">Lipid metabolism</keyword>
<comment type="catalytic activity">
    <reaction evidence="11">
        <text>a fatty acyl-[ACP] + malonyl-[ACP] + H(+) = a 3-oxoacyl-[ACP] + holo-[ACP] + CO2</text>
        <dbReference type="Rhea" id="RHEA:22836"/>
        <dbReference type="Rhea" id="RHEA-COMP:9623"/>
        <dbReference type="Rhea" id="RHEA-COMP:9685"/>
        <dbReference type="Rhea" id="RHEA-COMP:9916"/>
        <dbReference type="Rhea" id="RHEA-COMP:14125"/>
        <dbReference type="ChEBI" id="CHEBI:15378"/>
        <dbReference type="ChEBI" id="CHEBI:16526"/>
        <dbReference type="ChEBI" id="CHEBI:64479"/>
        <dbReference type="ChEBI" id="CHEBI:78449"/>
        <dbReference type="ChEBI" id="CHEBI:78776"/>
        <dbReference type="ChEBI" id="CHEBI:138651"/>
    </reaction>
</comment>
<dbReference type="InterPro" id="IPR020841">
    <property type="entry name" value="PKS_Beta-ketoAc_synthase_dom"/>
</dbReference>
<evidence type="ECO:0000256" key="7">
    <source>
        <dbReference type="ARBA" id="ARBA00022832"/>
    </source>
</evidence>